<comment type="caution">
    <text evidence="3">The sequence shown here is derived from an EMBL/GenBank/DDBJ whole genome shotgun (WGS) entry which is preliminary data.</text>
</comment>
<feature type="compositionally biased region" description="Basic and acidic residues" evidence="1">
    <location>
        <begin position="105"/>
        <end position="116"/>
    </location>
</feature>
<feature type="domain" description="RapZ C-terminal" evidence="2">
    <location>
        <begin position="145"/>
        <end position="194"/>
    </location>
</feature>
<feature type="compositionally biased region" description="Basic and acidic residues" evidence="1">
    <location>
        <begin position="198"/>
        <end position="209"/>
    </location>
</feature>
<gene>
    <name evidence="3" type="ORF">BJX66DRAFT_330336</name>
</gene>
<name>A0ABR4FKY4_9EURO</name>
<proteinExistence type="predicted"/>
<evidence type="ECO:0000256" key="1">
    <source>
        <dbReference type="SAM" id="MobiDB-lite"/>
    </source>
</evidence>
<dbReference type="EMBL" id="JBFTWV010000204">
    <property type="protein sequence ID" value="KAL2783918.1"/>
    <property type="molecule type" value="Genomic_DNA"/>
</dbReference>
<protein>
    <recommendedName>
        <fullName evidence="2">RapZ C-terminal domain-containing protein</fullName>
    </recommendedName>
</protein>
<feature type="compositionally biased region" description="Basic residues" evidence="1">
    <location>
        <begin position="216"/>
        <end position="231"/>
    </location>
</feature>
<evidence type="ECO:0000259" key="2">
    <source>
        <dbReference type="Pfam" id="PF22740"/>
    </source>
</evidence>
<feature type="region of interest" description="Disordered" evidence="1">
    <location>
        <begin position="105"/>
        <end position="134"/>
    </location>
</feature>
<reference evidence="3 4" key="1">
    <citation type="submission" date="2024-07" db="EMBL/GenBank/DDBJ databases">
        <title>Section-level genome sequencing and comparative genomics of Aspergillus sections Usti and Cavernicolus.</title>
        <authorList>
            <consortium name="Lawrence Berkeley National Laboratory"/>
            <person name="Nybo J.L."/>
            <person name="Vesth T.C."/>
            <person name="Theobald S."/>
            <person name="Frisvad J.C."/>
            <person name="Larsen T.O."/>
            <person name="Kjaerboelling I."/>
            <person name="Rothschild-Mancinelli K."/>
            <person name="Lyhne E.K."/>
            <person name="Kogle M.E."/>
            <person name="Barry K."/>
            <person name="Clum A."/>
            <person name="Na H."/>
            <person name="Ledsgaard L."/>
            <person name="Lin J."/>
            <person name="Lipzen A."/>
            <person name="Kuo A."/>
            <person name="Riley R."/>
            <person name="Mondo S."/>
            <person name="Labutti K."/>
            <person name="Haridas S."/>
            <person name="Pangalinan J."/>
            <person name="Salamov A.A."/>
            <person name="Simmons B.A."/>
            <person name="Magnuson J.K."/>
            <person name="Chen J."/>
            <person name="Drula E."/>
            <person name="Henrissat B."/>
            <person name="Wiebenga A."/>
            <person name="Lubbers R.J."/>
            <person name="Gomes A.C."/>
            <person name="Makela M.R."/>
            <person name="Stajich J."/>
            <person name="Grigoriev I.V."/>
            <person name="Mortensen U.H."/>
            <person name="De Vries R.P."/>
            <person name="Baker S.E."/>
            <person name="Andersen M.R."/>
        </authorList>
    </citation>
    <scope>NUCLEOTIDE SEQUENCE [LARGE SCALE GENOMIC DNA]</scope>
    <source>
        <strain evidence="3 4">CBS 209.92</strain>
    </source>
</reference>
<evidence type="ECO:0000313" key="3">
    <source>
        <dbReference type="EMBL" id="KAL2783918.1"/>
    </source>
</evidence>
<dbReference type="Pfam" id="PF22740">
    <property type="entry name" value="PapZ_C"/>
    <property type="match status" value="1"/>
</dbReference>
<evidence type="ECO:0000313" key="4">
    <source>
        <dbReference type="Proteomes" id="UP001610563"/>
    </source>
</evidence>
<dbReference type="InterPro" id="IPR053931">
    <property type="entry name" value="RapZ_C"/>
</dbReference>
<accession>A0ABR4FKY4</accession>
<keyword evidence="4" id="KW-1185">Reference proteome</keyword>
<feature type="region of interest" description="Disordered" evidence="1">
    <location>
        <begin position="198"/>
        <end position="243"/>
    </location>
</feature>
<organism evidence="3 4">
    <name type="scientific">Aspergillus keveii</name>
    <dbReference type="NCBI Taxonomy" id="714993"/>
    <lineage>
        <taxon>Eukaryota</taxon>
        <taxon>Fungi</taxon>
        <taxon>Dikarya</taxon>
        <taxon>Ascomycota</taxon>
        <taxon>Pezizomycotina</taxon>
        <taxon>Eurotiomycetes</taxon>
        <taxon>Eurotiomycetidae</taxon>
        <taxon>Eurotiales</taxon>
        <taxon>Aspergillaceae</taxon>
        <taxon>Aspergillus</taxon>
        <taxon>Aspergillus subgen. Nidulantes</taxon>
    </lineage>
</organism>
<dbReference type="Proteomes" id="UP001610563">
    <property type="component" value="Unassembled WGS sequence"/>
</dbReference>
<sequence length="243" mass="27652">MDPLPTYSGRTVKISLFSYGHSNGPIVQQQQQPNKSRYHKTLAYNIRHLPNPPRHLRANGATGLSRRLQKEFLQNDSVEAYLAKVQGDIADAIREEWCARVVGAHEPEPDAERNEQSFEQGGPRADVASGEDDAFKEKEGDIDIDLVVTICCEEGRHRSVAFVEELARRLATLKDGYDNSQYWELDIHVTHREIQGHDEISEQSPDQRKGPSKAQAKSRQKERREKGKRYKSGLESDDNLDYV</sequence>